<accession>A0A1Y2D8K3</accession>
<name>A0A1Y2D8K3_9FUNG</name>
<dbReference type="AlphaFoldDB" id="A0A1Y2D8K3"/>
<sequence>MNDEEMHSPLFIQTSQNNINNYNMMNNQQLMNLFFNFIKSNQIQNVTNPINYKRKEIILSFKNNNYYEWCKCIKSVLNYPYNNYFEDETITLPLGTDEQLYDFMENTLSIEVKFNLMGYEFNNNPRLLFKKIKDLVIQEKIEINKKKLTEMSYNYEEDIIEHLSEIGNIISTLGEYGISYIEYEQINIIINTLPMDIKKEISTDIHKNNRRLLDSSIFIINAIKDKQNEYNDINNEINYIIQPQTKINEGIIEESNSDKDLIIKSGIDEQLNVMLPDNKEIEINKNENTEKENIKIQNNNNNNNYVNINKIKALDNRNYEVFDFTGRESICHYKKHRIKIKINKFNY</sequence>
<comment type="caution">
    <text evidence="1">The sequence shown here is derived from an EMBL/GenBank/DDBJ whole genome shotgun (WGS) entry which is preliminary data.</text>
</comment>
<evidence type="ECO:0000313" key="2">
    <source>
        <dbReference type="Proteomes" id="UP000193920"/>
    </source>
</evidence>
<gene>
    <name evidence="1" type="ORF">LY90DRAFT_507067</name>
</gene>
<dbReference type="EMBL" id="MCOG01000077">
    <property type="protein sequence ID" value="ORY55588.1"/>
    <property type="molecule type" value="Genomic_DNA"/>
</dbReference>
<dbReference type="Proteomes" id="UP000193920">
    <property type="component" value="Unassembled WGS sequence"/>
</dbReference>
<proteinExistence type="predicted"/>
<evidence type="ECO:0000313" key="1">
    <source>
        <dbReference type="EMBL" id="ORY55588.1"/>
    </source>
</evidence>
<keyword evidence="2" id="KW-1185">Reference proteome</keyword>
<reference evidence="1 2" key="1">
    <citation type="submission" date="2016-08" db="EMBL/GenBank/DDBJ databases">
        <title>A Parts List for Fungal Cellulosomes Revealed by Comparative Genomics.</title>
        <authorList>
            <consortium name="DOE Joint Genome Institute"/>
            <person name="Haitjema C.H."/>
            <person name="Gilmore S.P."/>
            <person name="Henske J.K."/>
            <person name="Solomon K.V."/>
            <person name="De Groot R."/>
            <person name="Kuo A."/>
            <person name="Mondo S.J."/>
            <person name="Salamov A.A."/>
            <person name="Labutti K."/>
            <person name="Zhao Z."/>
            <person name="Chiniquy J."/>
            <person name="Barry K."/>
            <person name="Brewer H.M."/>
            <person name="Purvine S.O."/>
            <person name="Wright A.T."/>
            <person name="Boxma B."/>
            <person name="Van Alen T."/>
            <person name="Hackstein J.H."/>
            <person name="Baker S.E."/>
            <person name="Grigoriev I.V."/>
            <person name="O'Malley M.A."/>
        </authorList>
    </citation>
    <scope>NUCLEOTIDE SEQUENCE [LARGE SCALE GENOMIC DNA]</scope>
    <source>
        <strain evidence="1 2">G1</strain>
    </source>
</reference>
<protein>
    <submittedName>
        <fullName evidence="1">Uncharacterized protein</fullName>
    </submittedName>
</protein>
<organism evidence="1 2">
    <name type="scientific">Neocallimastix californiae</name>
    <dbReference type="NCBI Taxonomy" id="1754190"/>
    <lineage>
        <taxon>Eukaryota</taxon>
        <taxon>Fungi</taxon>
        <taxon>Fungi incertae sedis</taxon>
        <taxon>Chytridiomycota</taxon>
        <taxon>Chytridiomycota incertae sedis</taxon>
        <taxon>Neocallimastigomycetes</taxon>
        <taxon>Neocallimastigales</taxon>
        <taxon>Neocallimastigaceae</taxon>
        <taxon>Neocallimastix</taxon>
    </lineage>
</organism>